<keyword evidence="4" id="KW-1003">Cell membrane</keyword>
<dbReference type="SMART" id="SM00387">
    <property type="entry name" value="HATPase_c"/>
    <property type="match status" value="1"/>
</dbReference>
<evidence type="ECO:0000256" key="9">
    <source>
        <dbReference type="ARBA" id="ARBA00022989"/>
    </source>
</evidence>
<dbReference type="Pfam" id="PF00512">
    <property type="entry name" value="HisKA"/>
    <property type="match status" value="1"/>
</dbReference>
<keyword evidence="6" id="KW-0808">Transferase</keyword>
<evidence type="ECO:0000256" key="3">
    <source>
        <dbReference type="ARBA" id="ARBA00012438"/>
    </source>
</evidence>
<dbReference type="RefSeq" id="WP_283761442.1">
    <property type="nucleotide sequence ID" value="NZ_JAQPOK010000036.1"/>
</dbReference>
<dbReference type="CDD" id="cd12914">
    <property type="entry name" value="PDC1_DGC_like"/>
    <property type="match status" value="1"/>
</dbReference>
<sequence length="797" mass="89156">MKLPNLQLSKFAAKDPTAAKTEIDSLSENLLLKIVVGIMTLGVSMATYYSYQILRNSYLESLKQNAILEVQQGVDRVDKWLGIQKAENAAIAASPTLRTMDWSQVEPYMRSEEARSKDFFYFAMVYPDGSYYNTKVGFAKGKNLKDREHIQIAMTGKNSVSDPIVSRTMGINIVVVGAPVPSESETPAGVLTGIMSLERVTKVVTDLKYGEGSYAFALNSEGKPIIYAGDRAEEVVQKEQHPDFQPLTQQIMRQERGIELMQLDNKKVYIAHVPIREANWSIALVIPRENIESQLRPLEVIALVVAGLTIATIAILQQVQSFKQRQLQRSKEAADAANQAKSTFIANMSHELRSPLNAILGFTQIMTRSQTLPKEHQESVSIINRSGEHLLTLINNVLDLSKIEAGRVTLNEKNFDLHRLLDDIHDMFQLKATDKGLQLLLEPAPNLPRYIRADEVKLRQILINLINNALKFTEQGGICVRSQRINGAKIAFEVEDTGPGIAPEDLDKLFEAFSQTQSGKQSQEGTGLGLSISRQFVQVMGGEMQVSSQVGKGTIFTFEIAYTEVAATEIESQEVNQRRIIALEPDQPRYRILIVDDKPVNRQLLVKLLNPLGFEVAQASNGKEAVEIWEQWQPDLIWMDMRMPVMNGFEATQTIKATTAGQATAIIALTASVLEEERAVVVSAGCDDFLRKPFREDDIFKMMEKYLGVRYVYEDITQSRQEILQETEVLTSENILALPPELQVQLRRAVVSASKREITAVVEAIARENAALAEAIANCFHNFEYDKILNLIPQEIS</sequence>
<dbReference type="SUPFAM" id="SSF55874">
    <property type="entry name" value="ATPase domain of HSP90 chaperone/DNA topoisomerase II/histidine kinase"/>
    <property type="match status" value="1"/>
</dbReference>
<dbReference type="Pfam" id="PF02743">
    <property type="entry name" value="dCache_1"/>
    <property type="match status" value="1"/>
</dbReference>
<name>A0ABT7BG22_9CYAN</name>
<keyword evidence="7" id="KW-0812">Transmembrane</keyword>
<dbReference type="SUPFAM" id="SSF47384">
    <property type="entry name" value="Homodimeric domain of signal transducing histidine kinase"/>
    <property type="match status" value="1"/>
</dbReference>
<dbReference type="SUPFAM" id="SSF52172">
    <property type="entry name" value="CheY-like"/>
    <property type="match status" value="1"/>
</dbReference>
<dbReference type="InterPro" id="IPR003661">
    <property type="entry name" value="HisK_dim/P_dom"/>
</dbReference>
<organism evidence="15 16">
    <name type="scientific">Roseofilum halophilum BLCC-M91</name>
    <dbReference type="NCBI Taxonomy" id="3022259"/>
    <lineage>
        <taxon>Bacteria</taxon>
        <taxon>Bacillati</taxon>
        <taxon>Cyanobacteriota</taxon>
        <taxon>Cyanophyceae</taxon>
        <taxon>Desertifilales</taxon>
        <taxon>Desertifilaceae</taxon>
        <taxon>Roseofilum</taxon>
        <taxon>Roseofilum halophilum</taxon>
    </lineage>
</organism>
<keyword evidence="5 12" id="KW-0597">Phosphoprotein</keyword>
<feature type="domain" description="Response regulatory" evidence="14">
    <location>
        <begin position="591"/>
        <end position="707"/>
    </location>
</feature>
<dbReference type="Gene3D" id="3.30.565.10">
    <property type="entry name" value="Histidine kinase-like ATPase, C-terminal domain"/>
    <property type="match status" value="1"/>
</dbReference>
<dbReference type="CDD" id="cd16922">
    <property type="entry name" value="HATPase_EvgS-ArcB-TorS-like"/>
    <property type="match status" value="1"/>
</dbReference>
<evidence type="ECO:0000259" key="14">
    <source>
        <dbReference type="PROSITE" id="PS50110"/>
    </source>
</evidence>
<evidence type="ECO:0000256" key="6">
    <source>
        <dbReference type="ARBA" id="ARBA00022679"/>
    </source>
</evidence>
<dbReference type="InterPro" id="IPR003594">
    <property type="entry name" value="HATPase_dom"/>
</dbReference>
<evidence type="ECO:0000313" key="15">
    <source>
        <dbReference type="EMBL" id="MDJ1178120.1"/>
    </source>
</evidence>
<keyword evidence="11" id="KW-0472">Membrane</keyword>
<keyword evidence="15" id="KW-0547">Nucleotide-binding</keyword>
<dbReference type="Pfam" id="PF00072">
    <property type="entry name" value="Response_reg"/>
    <property type="match status" value="1"/>
</dbReference>
<dbReference type="Proteomes" id="UP001231370">
    <property type="component" value="Unassembled WGS sequence"/>
</dbReference>
<reference evidence="15 16" key="1">
    <citation type="submission" date="2023-01" db="EMBL/GenBank/DDBJ databases">
        <title>Novel diversity within Roseofilum (Cyanobacteria; Desertifilaceae) from marine benthic mats with descriptions of four novel species.</title>
        <authorList>
            <person name="Wang Y."/>
            <person name="Berthold D.E."/>
            <person name="Hu J."/>
            <person name="Lefler F.W."/>
            <person name="Laughinghouse H.D. IV."/>
        </authorList>
    </citation>
    <scope>NUCLEOTIDE SEQUENCE [LARGE SCALE GENOMIC DNA]</scope>
    <source>
        <strain evidence="15 16">BLCC-M91</strain>
    </source>
</reference>
<proteinExistence type="predicted"/>
<evidence type="ECO:0000256" key="11">
    <source>
        <dbReference type="ARBA" id="ARBA00023136"/>
    </source>
</evidence>
<dbReference type="GO" id="GO:0005524">
    <property type="term" value="F:ATP binding"/>
    <property type="evidence" value="ECO:0007669"/>
    <property type="project" value="UniProtKB-KW"/>
</dbReference>
<evidence type="ECO:0000256" key="5">
    <source>
        <dbReference type="ARBA" id="ARBA00022553"/>
    </source>
</evidence>
<dbReference type="InterPro" id="IPR005467">
    <property type="entry name" value="His_kinase_dom"/>
</dbReference>
<dbReference type="PRINTS" id="PR00344">
    <property type="entry name" value="BCTRLSENSOR"/>
</dbReference>
<dbReference type="InterPro" id="IPR033479">
    <property type="entry name" value="dCache_1"/>
</dbReference>
<comment type="caution">
    <text evidence="15">The sequence shown here is derived from an EMBL/GenBank/DDBJ whole genome shotgun (WGS) entry which is preliminary data.</text>
</comment>
<dbReference type="EMBL" id="JAQPOK010000036">
    <property type="protein sequence ID" value="MDJ1178120.1"/>
    <property type="molecule type" value="Genomic_DNA"/>
</dbReference>
<dbReference type="Pfam" id="PF02518">
    <property type="entry name" value="HATPase_c"/>
    <property type="match status" value="1"/>
</dbReference>
<keyword evidence="15" id="KW-0067">ATP-binding</keyword>
<dbReference type="CDD" id="cd17546">
    <property type="entry name" value="REC_hyHK_CKI1_RcsC-like"/>
    <property type="match status" value="1"/>
</dbReference>
<feature type="modified residue" description="4-aspartylphosphate" evidence="12">
    <location>
        <position position="640"/>
    </location>
</feature>
<evidence type="ECO:0000256" key="8">
    <source>
        <dbReference type="ARBA" id="ARBA00022777"/>
    </source>
</evidence>
<protein>
    <recommendedName>
        <fullName evidence="3">histidine kinase</fullName>
        <ecNumber evidence="3">2.7.13.3</ecNumber>
    </recommendedName>
</protein>
<evidence type="ECO:0000256" key="1">
    <source>
        <dbReference type="ARBA" id="ARBA00000085"/>
    </source>
</evidence>
<dbReference type="InterPro" id="IPR004358">
    <property type="entry name" value="Sig_transdc_His_kin-like_C"/>
</dbReference>
<dbReference type="PROSITE" id="PS50110">
    <property type="entry name" value="RESPONSE_REGULATORY"/>
    <property type="match status" value="1"/>
</dbReference>
<dbReference type="InterPro" id="IPR036097">
    <property type="entry name" value="HisK_dim/P_sf"/>
</dbReference>
<gene>
    <name evidence="15" type="ORF">PJF56_04505</name>
</gene>
<comment type="subcellular location">
    <subcellularLocation>
        <location evidence="2">Cell membrane</location>
        <topology evidence="2">Multi-pass membrane protein</topology>
    </subcellularLocation>
</comment>
<evidence type="ECO:0000256" key="7">
    <source>
        <dbReference type="ARBA" id="ARBA00022692"/>
    </source>
</evidence>
<accession>A0ABT7BG22</accession>
<evidence type="ECO:0000256" key="2">
    <source>
        <dbReference type="ARBA" id="ARBA00004651"/>
    </source>
</evidence>
<dbReference type="SMART" id="SM00448">
    <property type="entry name" value="REC"/>
    <property type="match status" value="1"/>
</dbReference>
<dbReference type="InterPro" id="IPR001789">
    <property type="entry name" value="Sig_transdc_resp-reg_receiver"/>
</dbReference>
<dbReference type="InterPro" id="IPR036890">
    <property type="entry name" value="HATPase_C_sf"/>
</dbReference>
<evidence type="ECO:0000313" key="16">
    <source>
        <dbReference type="Proteomes" id="UP001231370"/>
    </source>
</evidence>
<keyword evidence="16" id="KW-1185">Reference proteome</keyword>
<evidence type="ECO:0000259" key="13">
    <source>
        <dbReference type="PROSITE" id="PS50109"/>
    </source>
</evidence>
<dbReference type="PANTHER" id="PTHR43047:SF72">
    <property type="entry name" value="OSMOSENSING HISTIDINE PROTEIN KINASE SLN1"/>
    <property type="match status" value="1"/>
</dbReference>
<keyword evidence="10" id="KW-0902">Two-component regulatory system</keyword>
<keyword evidence="8" id="KW-0418">Kinase</keyword>
<dbReference type="InterPro" id="IPR011006">
    <property type="entry name" value="CheY-like_superfamily"/>
</dbReference>
<dbReference type="CDD" id="cd12912">
    <property type="entry name" value="PDC2_MCP_like"/>
    <property type="match status" value="1"/>
</dbReference>
<dbReference type="SMART" id="SM00388">
    <property type="entry name" value="HisKA"/>
    <property type="match status" value="1"/>
</dbReference>
<dbReference type="PANTHER" id="PTHR43047">
    <property type="entry name" value="TWO-COMPONENT HISTIDINE PROTEIN KINASE"/>
    <property type="match status" value="1"/>
</dbReference>
<dbReference type="Gene3D" id="3.40.50.2300">
    <property type="match status" value="1"/>
</dbReference>
<keyword evidence="9" id="KW-1133">Transmembrane helix</keyword>
<evidence type="ECO:0000256" key="10">
    <source>
        <dbReference type="ARBA" id="ARBA00023012"/>
    </source>
</evidence>
<dbReference type="PROSITE" id="PS50109">
    <property type="entry name" value="HIS_KIN"/>
    <property type="match status" value="1"/>
</dbReference>
<evidence type="ECO:0000256" key="12">
    <source>
        <dbReference type="PROSITE-ProRule" id="PRU00169"/>
    </source>
</evidence>
<dbReference type="Gene3D" id="1.10.287.130">
    <property type="match status" value="1"/>
</dbReference>
<dbReference type="Gene3D" id="3.30.450.20">
    <property type="entry name" value="PAS domain"/>
    <property type="match status" value="1"/>
</dbReference>
<comment type="catalytic activity">
    <reaction evidence="1">
        <text>ATP + protein L-histidine = ADP + protein N-phospho-L-histidine.</text>
        <dbReference type="EC" id="2.7.13.3"/>
    </reaction>
</comment>
<dbReference type="EC" id="2.7.13.3" evidence="3"/>
<feature type="domain" description="Histidine kinase" evidence="13">
    <location>
        <begin position="347"/>
        <end position="564"/>
    </location>
</feature>
<evidence type="ECO:0000256" key="4">
    <source>
        <dbReference type="ARBA" id="ARBA00022475"/>
    </source>
</evidence>
<dbReference type="CDD" id="cd00082">
    <property type="entry name" value="HisKA"/>
    <property type="match status" value="1"/>
</dbReference>